<evidence type="ECO:0000313" key="2">
    <source>
        <dbReference type="EMBL" id="PWB97024.1"/>
    </source>
</evidence>
<comment type="caution">
    <text evidence="2">The sequence shown here is derived from an EMBL/GenBank/DDBJ whole genome shotgun (WGS) entry which is preliminary data.</text>
</comment>
<dbReference type="KEGG" id="salc:C2138_08515"/>
<keyword evidence="1" id="KW-1133">Transmembrane helix</keyword>
<keyword evidence="1" id="KW-0472">Membrane</keyword>
<dbReference type="EMBL" id="QEEX01000001">
    <property type="protein sequence ID" value="PWB97024.1"/>
    <property type="molecule type" value="Genomic_DNA"/>
</dbReference>
<name>A0A2U1SZG6_9MICO</name>
<gene>
    <name evidence="2" type="ORF">DF220_03605</name>
</gene>
<protein>
    <submittedName>
        <fullName evidence="2">Uncharacterized protein</fullName>
    </submittedName>
</protein>
<evidence type="ECO:0000256" key="1">
    <source>
        <dbReference type="SAM" id="Phobius"/>
    </source>
</evidence>
<organism evidence="2 3">
    <name type="scientific">Homoserinimonas hongtaonis</name>
    <dbReference type="NCBI Taxonomy" id="2079791"/>
    <lineage>
        <taxon>Bacteria</taxon>
        <taxon>Bacillati</taxon>
        <taxon>Actinomycetota</taxon>
        <taxon>Actinomycetes</taxon>
        <taxon>Micrococcales</taxon>
        <taxon>Microbacteriaceae</taxon>
        <taxon>Homoserinimonas</taxon>
    </lineage>
</organism>
<keyword evidence="1" id="KW-0812">Transmembrane</keyword>
<evidence type="ECO:0000313" key="3">
    <source>
        <dbReference type="Proteomes" id="UP000244978"/>
    </source>
</evidence>
<sequence length="70" mass="7840">MEHIPWFAWIAIAGIFAWVIVTSATTFAGRNKNLDAVIAQNTAVNEKLMERLDTIDTRLIAVEKTLNDIP</sequence>
<accession>A0A2U1SZG6</accession>
<dbReference type="RefSeq" id="WP_108517066.1">
    <property type="nucleotide sequence ID" value="NZ_CP026951.1"/>
</dbReference>
<proteinExistence type="predicted"/>
<feature type="transmembrane region" description="Helical" evidence="1">
    <location>
        <begin position="6"/>
        <end position="28"/>
    </location>
</feature>
<keyword evidence="3" id="KW-1185">Reference proteome</keyword>
<reference evidence="3" key="1">
    <citation type="submission" date="2018-04" db="EMBL/GenBank/DDBJ databases">
        <authorList>
            <person name="Liu S."/>
            <person name="Wang Z."/>
            <person name="Li J."/>
        </authorList>
    </citation>
    <scope>NUCLEOTIDE SEQUENCE [LARGE SCALE GENOMIC DNA]</scope>
    <source>
        <strain evidence="3">S1194</strain>
    </source>
</reference>
<dbReference type="Proteomes" id="UP000244978">
    <property type="component" value="Unassembled WGS sequence"/>
</dbReference>
<dbReference type="AlphaFoldDB" id="A0A2U1SZG6"/>